<dbReference type="PROSITE" id="PS00622">
    <property type="entry name" value="HTH_LUXR_1"/>
    <property type="match status" value="1"/>
</dbReference>
<evidence type="ECO:0000313" key="5">
    <source>
        <dbReference type="EMBL" id="GCE29970.1"/>
    </source>
</evidence>
<feature type="domain" description="HTH luxR-type" evidence="4">
    <location>
        <begin position="978"/>
        <end position="1043"/>
    </location>
</feature>
<dbReference type="Proteomes" id="UP000287171">
    <property type="component" value="Unassembled WGS sequence"/>
</dbReference>
<evidence type="ECO:0000256" key="3">
    <source>
        <dbReference type="ARBA" id="ARBA00023163"/>
    </source>
</evidence>
<keyword evidence="3" id="KW-0804">Transcription</keyword>
<keyword evidence="2" id="KW-0238">DNA-binding</keyword>
<evidence type="ECO:0000313" key="6">
    <source>
        <dbReference type="Proteomes" id="UP000287171"/>
    </source>
</evidence>
<dbReference type="SUPFAM" id="SSF46894">
    <property type="entry name" value="C-terminal effector domain of the bipartite response regulators"/>
    <property type="match status" value="1"/>
</dbReference>
<evidence type="ECO:0000256" key="1">
    <source>
        <dbReference type="ARBA" id="ARBA00023015"/>
    </source>
</evidence>
<dbReference type="SUPFAM" id="SSF52540">
    <property type="entry name" value="P-loop containing nucleoside triphosphate hydrolases"/>
    <property type="match status" value="1"/>
</dbReference>
<dbReference type="AlphaFoldDB" id="A0A402BFB3"/>
<keyword evidence="1" id="KW-0805">Transcription regulation</keyword>
<dbReference type="Gene3D" id="1.10.10.10">
    <property type="entry name" value="Winged helix-like DNA-binding domain superfamily/Winged helix DNA-binding domain"/>
    <property type="match status" value="1"/>
</dbReference>
<dbReference type="InterPro" id="IPR011990">
    <property type="entry name" value="TPR-like_helical_dom_sf"/>
</dbReference>
<accession>A0A402BFB3</accession>
<dbReference type="InterPro" id="IPR000792">
    <property type="entry name" value="Tscrpt_reg_LuxR_C"/>
</dbReference>
<dbReference type="GO" id="GO:0006355">
    <property type="term" value="P:regulation of DNA-templated transcription"/>
    <property type="evidence" value="ECO:0007669"/>
    <property type="project" value="InterPro"/>
</dbReference>
<dbReference type="InterPro" id="IPR036388">
    <property type="entry name" value="WH-like_DNA-bd_sf"/>
</dbReference>
<dbReference type="CDD" id="cd06170">
    <property type="entry name" value="LuxR_C_like"/>
    <property type="match status" value="1"/>
</dbReference>
<dbReference type="PANTHER" id="PTHR44688">
    <property type="entry name" value="DNA-BINDING TRANSCRIPTIONAL ACTIVATOR DEVR_DOSR"/>
    <property type="match status" value="1"/>
</dbReference>
<dbReference type="Pfam" id="PF17874">
    <property type="entry name" value="TPR_MalT"/>
    <property type="match status" value="1"/>
</dbReference>
<dbReference type="Pfam" id="PF25873">
    <property type="entry name" value="WHD_MalT"/>
    <property type="match status" value="1"/>
</dbReference>
<dbReference type="SMART" id="SM00382">
    <property type="entry name" value="AAA"/>
    <property type="match status" value="1"/>
</dbReference>
<gene>
    <name evidence="5" type="ORF">KDA_54540</name>
</gene>
<comment type="caution">
    <text evidence="5">The sequence shown here is derived from an EMBL/GenBank/DDBJ whole genome shotgun (WGS) entry which is preliminary data.</text>
</comment>
<dbReference type="SMART" id="SM00421">
    <property type="entry name" value="HTH_LUXR"/>
    <property type="match status" value="1"/>
</dbReference>
<dbReference type="SUPFAM" id="SSF48452">
    <property type="entry name" value="TPR-like"/>
    <property type="match status" value="1"/>
</dbReference>
<organism evidence="5 6">
    <name type="scientific">Dictyobacter alpinus</name>
    <dbReference type="NCBI Taxonomy" id="2014873"/>
    <lineage>
        <taxon>Bacteria</taxon>
        <taxon>Bacillati</taxon>
        <taxon>Chloroflexota</taxon>
        <taxon>Ktedonobacteria</taxon>
        <taxon>Ktedonobacterales</taxon>
        <taxon>Dictyobacteraceae</taxon>
        <taxon>Dictyobacter</taxon>
    </lineage>
</organism>
<dbReference type="Pfam" id="PF13191">
    <property type="entry name" value="AAA_16"/>
    <property type="match status" value="1"/>
</dbReference>
<protein>
    <submittedName>
        <fullName evidence="5">LuxR family transcriptional regulator</fullName>
    </submittedName>
</protein>
<dbReference type="InterPro" id="IPR003593">
    <property type="entry name" value="AAA+_ATPase"/>
</dbReference>
<keyword evidence="6" id="KW-1185">Reference proteome</keyword>
<evidence type="ECO:0000259" key="4">
    <source>
        <dbReference type="PROSITE" id="PS50043"/>
    </source>
</evidence>
<reference evidence="6" key="1">
    <citation type="submission" date="2018-12" db="EMBL/GenBank/DDBJ databases">
        <title>Tengunoibacter tsumagoiensis gen. nov., sp. nov., Dictyobacter kobayashii sp. nov., D. alpinus sp. nov., and D. joshuensis sp. nov. and description of Dictyobacteraceae fam. nov. within the order Ktedonobacterales isolated from Tengu-no-mugimeshi.</title>
        <authorList>
            <person name="Wang C.M."/>
            <person name="Zheng Y."/>
            <person name="Sakai Y."/>
            <person name="Toyoda A."/>
            <person name="Minakuchi Y."/>
            <person name="Abe K."/>
            <person name="Yokota A."/>
            <person name="Yabe S."/>
        </authorList>
    </citation>
    <scope>NUCLEOTIDE SEQUENCE [LARGE SCALE GENOMIC DNA]</scope>
    <source>
        <strain evidence="6">Uno16</strain>
    </source>
</reference>
<dbReference type="EMBL" id="BIFT01000002">
    <property type="protein sequence ID" value="GCE29970.1"/>
    <property type="molecule type" value="Genomic_DNA"/>
</dbReference>
<dbReference type="InterPro" id="IPR041664">
    <property type="entry name" value="AAA_16"/>
</dbReference>
<dbReference type="InterPro" id="IPR016032">
    <property type="entry name" value="Sig_transdc_resp-reg_C-effctor"/>
</dbReference>
<proteinExistence type="predicted"/>
<dbReference type="PROSITE" id="PS50043">
    <property type="entry name" value="HTH_LUXR_2"/>
    <property type="match status" value="1"/>
</dbReference>
<dbReference type="Pfam" id="PF00196">
    <property type="entry name" value="GerE"/>
    <property type="match status" value="1"/>
</dbReference>
<sequence>MPKAAPYRLSWDLKQGTYTLHNTRSQRVFPVAPDSHAWFDWLAGIPSFAFSGQHGPLTVRQETRSAGIYWYAYRRVGEKMAKRYLGRTTELTLARLEQVAAQLAEAALSPGQGTLARGVSGGEKPDQHVMTSPIASLPSVTHVRSVVPSLPESQRDVPLVTRLHIPHLRTQLVRRTQLIQQLQQGMEAPLTLVSAPAGFGKTTLLAQWLAESARPVAWVSLEPADNDPVRFLSAVIAALQQLDPQLGTSALALFHSPPLSPPPPPEAVVALLVADLSHQAPRDCVLVLDDYQVIETKALSQALAYLVEHTPPHLHVIIATRTDPALPLARMRARGQLCEVRVAQLQFLPEETSAFLHTVMELDLSAEECATLQNRTEGWIAGLQLAALSLRGRVDVQQFLGEFTGSHRHIIDYLTEEVLARQPEAVQSFLLRTALLDRFTSPLCNAVTGSADGEQMLGYLERANLFLIPLDERRQWYRYHHLFAEALRARVLREVGTEGRASLYLRASAWYEQNGMPALAIEAALSARDFGRAARFIDPDAPLIRSMLVGFEARTLIRWLECFPQEVLFTDARLCLVYAFSLGTSETSDAHAVPLAVAERLFQAQGNRKGLGQASTLRALAATERGNGAQAVLYGAQAFQLLPEDAMLERSIISSTLAEGYRLAGEVAEAQRVVTEARPLHEQFGNASSILSSTITLGDLLVMQGHLHEAAGIYGSVLEAAGERQSFAILALIGLGNILRERNELDGAEAQIEKAVTFASQTRDKLRLARASLMHARIIQTRGDAERTREVWSSALRLAQACVYTGLMEQAQAYQVRSWLRQGQMEAVIHWQKTCPLSADAPADYQHEVIALTLARVLLAQGEAAHALRLVERWHLHARAQGRTGSEIELLVLSALAYAQQDKAEQAVQLLRQALLLASPEGYVRVFVDEGVPMAVLLHMVLSRWKGKTEADEVRRLLSVWETEQAAAGPYALAMLHRELPLAPLSGRERKVLRGLVAGLSNAEIAAELVVSINTIRTQTRSIYHKLNVKNRHEAVALARQWRLL</sequence>
<dbReference type="InterPro" id="IPR019734">
    <property type="entry name" value="TPR_rpt"/>
</dbReference>
<name>A0A402BFB3_9CHLR</name>
<evidence type="ECO:0000256" key="2">
    <source>
        <dbReference type="ARBA" id="ARBA00023125"/>
    </source>
</evidence>
<dbReference type="InterPro" id="IPR041617">
    <property type="entry name" value="TPR_MalT"/>
</dbReference>
<dbReference type="Gene3D" id="1.25.40.10">
    <property type="entry name" value="Tetratricopeptide repeat domain"/>
    <property type="match status" value="1"/>
</dbReference>
<dbReference type="PANTHER" id="PTHR44688:SF16">
    <property type="entry name" value="DNA-BINDING TRANSCRIPTIONAL ACTIVATOR DEVR_DOSR"/>
    <property type="match status" value="1"/>
</dbReference>
<dbReference type="Gene3D" id="3.40.50.300">
    <property type="entry name" value="P-loop containing nucleotide triphosphate hydrolases"/>
    <property type="match status" value="1"/>
</dbReference>
<dbReference type="SMART" id="SM00028">
    <property type="entry name" value="TPR"/>
    <property type="match status" value="3"/>
</dbReference>
<dbReference type="GO" id="GO:0003677">
    <property type="term" value="F:DNA binding"/>
    <property type="evidence" value="ECO:0007669"/>
    <property type="project" value="UniProtKB-KW"/>
</dbReference>
<dbReference type="PRINTS" id="PR00038">
    <property type="entry name" value="HTHLUXR"/>
</dbReference>
<dbReference type="InterPro" id="IPR059106">
    <property type="entry name" value="WHD_MalT"/>
</dbReference>
<dbReference type="InterPro" id="IPR027417">
    <property type="entry name" value="P-loop_NTPase"/>
</dbReference>